<dbReference type="InterPro" id="IPR018673">
    <property type="entry name" value="DUF2141"/>
</dbReference>
<evidence type="ECO:0000313" key="1">
    <source>
        <dbReference type="EMBL" id="MDT0647328.1"/>
    </source>
</evidence>
<reference evidence="1 2" key="1">
    <citation type="submission" date="2023-09" db="EMBL/GenBank/DDBJ databases">
        <authorList>
            <person name="Rey-Velasco X."/>
        </authorList>
    </citation>
    <scope>NUCLEOTIDE SEQUENCE [LARGE SCALE GENOMIC DNA]</scope>
    <source>
        <strain evidence="1 2">F260</strain>
    </source>
</reference>
<proteinExistence type="predicted"/>
<dbReference type="Pfam" id="PF09912">
    <property type="entry name" value="DUF2141"/>
    <property type="match status" value="1"/>
</dbReference>
<dbReference type="Proteomes" id="UP001245285">
    <property type="component" value="Unassembled WGS sequence"/>
</dbReference>
<keyword evidence="2" id="KW-1185">Reference proteome</keyword>
<organism evidence="1 2">
    <name type="scientific">Autumnicola lenta</name>
    <dbReference type="NCBI Taxonomy" id="3075593"/>
    <lineage>
        <taxon>Bacteria</taxon>
        <taxon>Pseudomonadati</taxon>
        <taxon>Bacteroidota</taxon>
        <taxon>Flavobacteriia</taxon>
        <taxon>Flavobacteriales</taxon>
        <taxon>Flavobacteriaceae</taxon>
        <taxon>Autumnicola</taxon>
    </lineage>
</organism>
<accession>A0ABU3CLV2</accession>
<gene>
    <name evidence="1" type="ORF">RM545_11565</name>
</gene>
<dbReference type="EMBL" id="JAVRHO010000015">
    <property type="protein sequence ID" value="MDT0647328.1"/>
    <property type="molecule type" value="Genomic_DNA"/>
</dbReference>
<name>A0ABU3CLV2_9FLAO</name>
<dbReference type="RefSeq" id="WP_311495439.1">
    <property type="nucleotide sequence ID" value="NZ_JAVRHO010000015.1"/>
</dbReference>
<evidence type="ECO:0000313" key="2">
    <source>
        <dbReference type="Proteomes" id="UP001245285"/>
    </source>
</evidence>
<protein>
    <submittedName>
        <fullName evidence="1">DUF2141 domain-containing protein</fullName>
    </submittedName>
</protein>
<comment type="caution">
    <text evidence="1">The sequence shown here is derived from an EMBL/GenBank/DDBJ whole genome shotgun (WGS) entry which is preliminary data.</text>
</comment>
<sequence>MFGIFSRLQGQNNVEIVITGFKSDEGKAVVALYNTGEQFLENAYKAKTVDIKNGQVKVEFENISDGVYAVSSFHDENEDKEFNMLMGFWPLENYATSNNAPARFGPPQWEDAKFEVKNKEKVTQKIKMM</sequence>